<evidence type="ECO:0000313" key="1">
    <source>
        <dbReference type="EMBL" id="KPM33146.1"/>
    </source>
</evidence>
<gene>
    <name evidence="1" type="ORF">I595_48</name>
</gene>
<proteinExistence type="predicted"/>
<comment type="caution">
    <text evidence="1">The sequence shown here is derived from an EMBL/GenBank/DDBJ whole genome shotgun (WGS) entry which is preliminary data.</text>
</comment>
<dbReference type="Proteomes" id="UP000050280">
    <property type="component" value="Unassembled WGS sequence"/>
</dbReference>
<protein>
    <submittedName>
        <fullName evidence="1">Uncharacterized protein</fullName>
    </submittedName>
</protein>
<organism evidence="1 2">
    <name type="scientific">Croceitalea dokdonensis DOKDO 023</name>
    <dbReference type="NCBI Taxonomy" id="1300341"/>
    <lineage>
        <taxon>Bacteria</taxon>
        <taxon>Pseudomonadati</taxon>
        <taxon>Bacteroidota</taxon>
        <taxon>Flavobacteriia</taxon>
        <taxon>Flavobacteriales</taxon>
        <taxon>Flavobacteriaceae</taxon>
        <taxon>Croceitalea</taxon>
    </lineage>
</organism>
<dbReference type="Pfam" id="PF13376">
    <property type="entry name" value="OmdA"/>
    <property type="match status" value="1"/>
</dbReference>
<dbReference type="STRING" id="1300341.I595_48"/>
<dbReference type="EMBL" id="LDJX01000001">
    <property type="protein sequence ID" value="KPM33146.1"/>
    <property type="molecule type" value="Genomic_DNA"/>
</dbReference>
<sequence length="110" mass="12521">MWSKVNKDYLLKLEAAGLMYDSGQKAIHIAKENGSWTALDDVEKGIIPNYLKLAFKANSTTFKNYLGFTKEQQKSYLYCLNQAKREAARQKRIAEIISLGEQGTKYHNNG</sequence>
<evidence type="ECO:0000313" key="2">
    <source>
        <dbReference type="Proteomes" id="UP000050280"/>
    </source>
</evidence>
<dbReference type="PATRIC" id="fig|1300341.3.peg.50"/>
<reference evidence="1 2" key="1">
    <citation type="submission" date="2015-09" db="EMBL/GenBank/DDBJ databases">
        <title>Genome sequence of the marine flavobacterium Croceitalea dokdonensis DOKDO 023 that contains proton- and sodium-pumping rhodopsins.</title>
        <authorList>
            <person name="Kwon S.-K."/>
            <person name="Lee H.K."/>
            <person name="Kwak M.-J."/>
            <person name="Kim J.F."/>
        </authorList>
    </citation>
    <scope>NUCLEOTIDE SEQUENCE [LARGE SCALE GENOMIC DNA]</scope>
    <source>
        <strain evidence="1 2">DOKDO 023</strain>
    </source>
</reference>
<accession>A0A0P7B3N0</accession>
<name>A0A0P7B3N0_9FLAO</name>
<keyword evidence="2" id="KW-1185">Reference proteome</keyword>
<dbReference type="RefSeq" id="WP_245628195.1">
    <property type="nucleotide sequence ID" value="NZ_LDJX01000001.1"/>
</dbReference>
<dbReference type="AlphaFoldDB" id="A0A0P7B3N0"/>